<evidence type="ECO:0000313" key="2">
    <source>
        <dbReference type="EMBL" id="QGQ94429.1"/>
    </source>
</evidence>
<reference evidence="3" key="1">
    <citation type="submission" date="2018-11" db="EMBL/GenBank/DDBJ databases">
        <title>Complete genome sequence of Paenibacillus sp. ML311-T8.</title>
        <authorList>
            <person name="Nam Y.-D."/>
            <person name="Kang J."/>
            <person name="Chung W.-H."/>
            <person name="Park Y.S."/>
        </authorList>
    </citation>
    <scope>NUCLEOTIDE SEQUENCE [LARGE SCALE GENOMIC DNA]</scope>
    <source>
        <strain evidence="3">ML311-T8</strain>
    </source>
</reference>
<protein>
    <submittedName>
        <fullName evidence="2">DUF4091 domain-containing protein</fullName>
    </submittedName>
</protein>
<dbReference type="InterPro" id="IPR025150">
    <property type="entry name" value="GH123_cat"/>
</dbReference>
<dbReference type="InterPro" id="IPR017853">
    <property type="entry name" value="GH"/>
</dbReference>
<keyword evidence="3" id="KW-1185">Reference proteome</keyword>
<gene>
    <name evidence="2" type="ORF">EHS13_05675</name>
</gene>
<dbReference type="EMBL" id="CP034235">
    <property type="protein sequence ID" value="QGQ94429.1"/>
    <property type="molecule type" value="Genomic_DNA"/>
</dbReference>
<organism evidence="2 3">
    <name type="scientific">Paenibacillus psychroresistens</name>
    <dbReference type="NCBI Taxonomy" id="1778678"/>
    <lineage>
        <taxon>Bacteria</taxon>
        <taxon>Bacillati</taxon>
        <taxon>Bacillota</taxon>
        <taxon>Bacilli</taxon>
        <taxon>Bacillales</taxon>
        <taxon>Paenibacillaceae</taxon>
        <taxon>Paenibacillus</taxon>
    </lineage>
</organism>
<feature type="domain" description="Glycoside hydrolase 123 catalytic" evidence="1">
    <location>
        <begin position="173"/>
        <end position="503"/>
    </location>
</feature>
<dbReference type="Proteomes" id="UP000426246">
    <property type="component" value="Chromosome"/>
</dbReference>
<dbReference type="SUPFAM" id="SSF51445">
    <property type="entry name" value="(Trans)glycosidases"/>
    <property type="match status" value="1"/>
</dbReference>
<name>A0A6B8RDZ1_9BACL</name>
<evidence type="ECO:0000259" key="1">
    <source>
        <dbReference type="Pfam" id="PF13320"/>
    </source>
</evidence>
<dbReference type="KEGG" id="ppsc:EHS13_05675"/>
<sequence length="552" mass="63773">MQRNKNDFETKCLSSLEKVFADEELNAMSWHNATALQGETYSYQIAYRSIIHINPVKVKVESELYSSITLRTVGLVPSEMPCYSDHDDHVLRVTPGLYPDPLYPLDVSGLVALPGQWRSIWITIELDKTAMAGNFTIEITFMKDNNEVLSKEVFTLNIIAKQLPLQQLIHTEWFHNDCLASYYGLEVFSEEHWTRVNQYLQTAVKHGMNMILTPLFTPPIDTAIGGERPTVQLIDVEQLAKGEYLFSFKKLLRWVELCNSHGVVYFEFSHFFTQWGAKHAPKVMAVVNGELKRIFGWETDAGGEEYKHFLDQMLPELVAFIQLHQLSERCYFHISDEPPLLDVDAYRTAANIVKKHLAGFPIIDALSSYTFYEQDVVRRPIPALDHIEPFLDNGVPELWTYYCCGQYKEVSNRFYNMPSSRNRIIGFQLYKFQISGFLHWGYNFWYTAYSLKAIDPFKITDAGYAFPSGDAFLVYPGDEGPIESIRLEVFFEALQDLRALQLLEELIGRKLVLELLESDLEEELTFKKYPTGSQWLLMKRELINRTIADFQA</sequence>
<dbReference type="RefSeq" id="WP_155699432.1">
    <property type="nucleotide sequence ID" value="NZ_CP034235.1"/>
</dbReference>
<dbReference type="AlphaFoldDB" id="A0A6B8RDZ1"/>
<accession>A0A6B8RDZ1</accession>
<dbReference type="OrthoDB" id="197680at2"/>
<dbReference type="Pfam" id="PF13320">
    <property type="entry name" value="GH123_cat"/>
    <property type="match status" value="1"/>
</dbReference>
<proteinExistence type="predicted"/>
<evidence type="ECO:0000313" key="3">
    <source>
        <dbReference type="Proteomes" id="UP000426246"/>
    </source>
</evidence>